<dbReference type="EMBL" id="UINC01195433">
    <property type="protein sequence ID" value="SVE12001.1"/>
    <property type="molecule type" value="Genomic_DNA"/>
</dbReference>
<name>A0A383AWL9_9ZZZZ</name>
<accession>A0A383AWL9</accession>
<evidence type="ECO:0000313" key="1">
    <source>
        <dbReference type="EMBL" id="SVE12001.1"/>
    </source>
</evidence>
<dbReference type="AlphaFoldDB" id="A0A383AWL9"/>
<gene>
    <name evidence="1" type="ORF">METZ01_LOCUS464855</name>
</gene>
<sequence>MRLQNTGLLIHDEERATQGFTLFSPLMQDQVYLLDMKGDVVHEWTVNGNAYGYAYLLPNGNLLASALAPDAKQEDREGMRYILELDWNGRIIWQCEAPGQHHDFVRLADGNTSFLGFERFSKKAASRVRGGLKGTEIDGEYILGDYIREVTPRGEVDWEWRSEINMEIEKFPLHDFTSREEFSHANSIFDFSG</sequence>
<reference evidence="1" key="1">
    <citation type="submission" date="2018-05" db="EMBL/GenBank/DDBJ databases">
        <authorList>
            <person name="Lanie J.A."/>
            <person name="Ng W.-L."/>
            <person name="Kazmierczak K.M."/>
            <person name="Andrzejewski T.M."/>
            <person name="Davidsen T.M."/>
            <person name="Wayne K.J."/>
            <person name="Tettelin H."/>
            <person name="Glass J.I."/>
            <person name="Rusch D."/>
            <person name="Podicherti R."/>
            <person name="Tsui H.-C.T."/>
            <person name="Winkler M.E."/>
        </authorList>
    </citation>
    <scope>NUCLEOTIDE SEQUENCE</scope>
</reference>
<proteinExistence type="predicted"/>
<evidence type="ECO:0008006" key="2">
    <source>
        <dbReference type="Google" id="ProtNLM"/>
    </source>
</evidence>
<organism evidence="1">
    <name type="scientific">marine metagenome</name>
    <dbReference type="NCBI Taxonomy" id="408172"/>
    <lineage>
        <taxon>unclassified sequences</taxon>
        <taxon>metagenomes</taxon>
        <taxon>ecological metagenomes</taxon>
    </lineage>
</organism>
<protein>
    <recommendedName>
        <fullName evidence="2">Arylsulfotransferase N-terminal domain-containing protein</fullName>
    </recommendedName>
</protein>
<feature type="non-terminal residue" evidence="1">
    <location>
        <position position="193"/>
    </location>
</feature>